<dbReference type="AlphaFoldDB" id="A0A2N9IJL6"/>
<sequence>MVPRTEATRVFLARRRAIFRSRFRLDRGKSQRSESCTPCMNVSSFLKFWTCGSNRSDSERIRVRAQHPREENCEIFSIVLFLPSVFARMVDVTPDVGFRRSWCRRKACATFFLKVLDLHKAEVTLFLKAFSWTKLRAGENLVQTSPPKGLFCQQHLQNLAKCWTDFTVLPITLVFIRFLPIKYESSRYALPKAKACAAKAMPWLPRLATAKAWAAHAKACAAKAMPWLPRHATAKAWAAHAKACAAKAMPWLPRHATAKAWAANGQGMCCQGNAMAAKACHGQGMGCPWPRHVLPRQCHGCQGLPRPRHGLPRLPRHAARHATPSQGMAWAAKAKACAAKAMPWLPRHATAKAWAAHAKACAAKAMPCQGMPRGDLSATRPSGGQNGSCDIPLEISRSLLSNDIRFARIGVWTKRVMAPESRGVGAIRFSDEDSGQTGEATGELRVASCSWSCSLCYALGLIDQIACRQKARATLFLKVLDLRETELGLERYGPANRGHRSVFGSPEDVFPIEIPARPGKILAIRKLHAVSEHVLFMQEQY</sequence>
<accession>A0A2N9IJL6</accession>
<evidence type="ECO:0000313" key="1">
    <source>
        <dbReference type="EMBL" id="SPD24259.1"/>
    </source>
</evidence>
<organism evidence="1">
    <name type="scientific">Fagus sylvatica</name>
    <name type="common">Beechnut</name>
    <dbReference type="NCBI Taxonomy" id="28930"/>
    <lineage>
        <taxon>Eukaryota</taxon>
        <taxon>Viridiplantae</taxon>
        <taxon>Streptophyta</taxon>
        <taxon>Embryophyta</taxon>
        <taxon>Tracheophyta</taxon>
        <taxon>Spermatophyta</taxon>
        <taxon>Magnoliopsida</taxon>
        <taxon>eudicotyledons</taxon>
        <taxon>Gunneridae</taxon>
        <taxon>Pentapetalae</taxon>
        <taxon>rosids</taxon>
        <taxon>fabids</taxon>
        <taxon>Fagales</taxon>
        <taxon>Fagaceae</taxon>
        <taxon>Fagus</taxon>
    </lineage>
</organism>
<dbReference type="EMBL" id="OIVN01005857">
    <property type="protein sequence ID" value="SPD24259.1"/>
    <property type="molecule type" value="Genomic_DNA"/>
</dbReference>
<proteinExistence type="predicted"/>
<name>A0A2N9IJL6_FAGSY</name>
<gene>
    <name evidence="1" type="ORF">FSB_LOCUS52141</name>
</gene>
<protein>
    <submittedName>
        <fullName evidence="1">Uncharacterized protein</fullName>
    </submittedName>
</protein>
<reference evidence="1" key="1">
    <citation type="submission" date="2018-02" db="EMBL/GenBank/DDBJ databases">
        <authorList>
            <person name="Cohen D.B."/>
            <person name="Kent A.D."/>
        </authorList>
    </citation>
    <scope>NUCLEOTIDE SEQUENCE</scope>
</reference>